<keyword evidence="1" id="KW-0479">Metal-binding</keyword>
<name>A0A329U2X3_9FIRM</name>
<dbReference type="Pfam" id="PF13187">
    <property type="entry name" value="Fer4_9"/>
    <property type="match status" value="1"/>
</dbReference>
<keyword evidence="3" id="KW-0411">Iron-sulfur</keyword>
<evidence type="ECO:0000256" key="2">
    <source>
        <dbReference type="ARBA" id="ARBA00023004"/>
    </source>
</evidence>
<dbReference type="PANTHER" id="PTHR43312">
    <property type="entry name" value="D-THREO-ALDOSE 1-DEHYDROGENASE"/>
    <property type="match status" value="1"/>
</dbReference>
<dbReference type="SUPFAM" id="SSF51430">
    <property type="entry name" value="NAD(P)-linked oxidoreductase"/>
    <property type="match status" value="1"/>
</dbReference>
<dbReference type="SUPFAM" id="SSF46548">
    <property type="entry name" value="alpha-helical ferredoxin"/>
    <property type="match status" value="1"/>
</dbReference>
<dbReference type="PANTHER" id="PTHR43312:SF2">
    <property type="entry name" value="OXIDOREDUCTASE"/>
    <property type="match status" value="1"/>
</dbReference>
<dbReference type="InterPro" id="IPR053135">
    <property type="entry name" value="AKR2_Oxidoreductase"/>
</dbReference>
<dbReference type="RefSeq" id="WP_158400018.1">
    <property type="nucleotide sequence ID" value="NZ_PRLB01000001.1"/>
</dbReference>
<accession>A0A329U2X3</accession>
<proteinExistence type="predicted"/>
<dbReference type="Pfam" id="PF00248">
    <property type="entry name" value="Aldo_ket_red"/>
    <property type="match status" value="1"/>
</dbReference>
<dbReference type="InterPro" id="IPR017900">
    <property type="entry name" value="4Fe4S_Fe_S_CS"/>
</dbReference>
<comment type="caution">
    <text evidence="5">The sequence shown here is derived from an EMBL/GenBank/DDBJ whole genome shotgun (WGS) entry which is preliminary data.</text>
</comment>
<dbReference type="AlphaFoldDB" id="A0A329U2X3"/>
<dbReference type="InterPro" id="IPR023210">
    <property type="entry name" value="NADP_OxRdtase_dom"/>
</dbReference>
<keyword evidence="2" id="KW-0408">Iron</keyword>
<sequence>MEYRDWTKKDGSGRDISTSLLGYGCMRFPTLPDGRIDEVRAEKLLNTAREAGVNYFDTAFPYHGGESEPFVGRVIAKWPRESFYLATKLPLWSCKTLDEAKAIFEKQFERLGVDYIDFYLLHSLHKARYDAAKEMGIVDWLWEQKAAGRIRNFGFSCHDNAAGFEHILRDQPWDFCQLQYNYLDTDDRAEEIAGDRGYALTEELNVPLIIMEPIKGGTLAQLPPDAAAPLNALDADASAASWALRWVASHKNVKVVLSGMSAEDQLDDNLATFGDFCPMTDAENAAIRQTADVLRSHIKIGCTGCRYCMPCPMGVDIPDNFSIWNKLGMFGNKDAIRQQWTACFPDAEKAIHCVRCGKCEAVCPQHLPIRDSLAKLQTELDNL</sequence>
<evidence type="ECO:0000313" key="6">
    <source>
        <dbReference type="Proteomes" id="UP000251144"/>
    </source>
</evidence>
<evidence type="ECO:0000313" key="5">
    <source>
        <dbReference type="EMBL" id="RAW55583.1"/>
    </source>
</evidence>
<dbReference type="EMBL" id="PRLB01000001">
    <property type="protein sequence ID" value="RAW55583.1"/>
    <property type="molecule type" value="Genomic_DNA"/>
</dbReference>
<gene>
    <name evidence="5" type="ORF">C4N26_00875</name>
</gene>
<dbReference type="InterPro" id="IPR017896">
    <property type="entry name" value="4Fe4S_Fe-S-bd"/>
</dbReference>
<evidence type="ECO:0000259" key="4">
    <source>
        <dbReference type="PROSITE" id="PS51379"/>
    </source>
</evidence>
<dbReference type="InterPro" id="IPR036812">
    <property type="entry name" value="NAD(P)_OxRdtase_dom_sf"/>
</dbReference>
<dbReference type="OrthoDB" id="9773828at2"/>
<dbReference type="GO" id="GO:0051536">
    <property type="term" value="F:iron-sulfur cluster binding"/>
    <property type="evidence" value="ECO:0007669"/>
    <property type="project" value="UniProtKB-KW"/>
</dbReference>
<protein>
    <submittedName>
        <fullName evidence="5">Aldo/keto reductase</fullName>
    </submittedName>
</protein>
<organism evidence="5 6">
    <name type="scientific">Faecalibacterium prausnitzii</name>
    <dbReference type="NCBI Taxonomy" id="853"/>
    <lineage>
        <taxon>Bacteria</taxon>
        <taxon>Bacillati</taxon>
        <taxon>Bacillota</taxon>
        <taxon>Clostridia</taxon>
        <taxon>Eubacteriales</taxon>
        <taxon>Oscillospiraceae</taxon>
        <taxon>Faecalibacterium</taxon>
    </lineage>
</organism>
<dbReference type="GO" id="GO:0046872">
    <property type="term" value="F:metal ion binding"/>
    <property type="evidence" value="ECO:0007669"/>
    <property type="project" value="UniProtKB-KW"/>
</dbReference>
<evidence type="ECO:0000256" key="1">
    <source>
        <dbReference type="ARBA" id="ARBA00022723"/>
    </source>
</evidence>
<reference evidence="5 6" key="1">
    <citation type="submission" date="2018-02" db="EMBL/GenBank/DDBJ databases">
        <title>Complete genome sequencing of Faecalibacterium prausnitzii strains isolated from the human gut.</title>
        <authorList>
            <person name="Fitzgerald B.C."/>
            <person name="Shkoporov A.N."/>
            <person name="Ross P.R."/>
            <person name="Hill C."/>
        </authorList>
    </citation>
    <scope>NUCLEOTIDE SEQUENCE [LARGE SCALE GENOMIC DNA]</scope>
    <source>
        <strain evidence="5 6">APC942/32-1</strain>
    </source>
</reference>
<dbReference type="PROSITE" id="PS51379">
    <property type="entry name" value="4FE4S_FER_2"/>
    <property type="match status" value="1"/>
</dbReference>
<dbReference type="Gene3D" id="3.20.20.100">
    <property type="entry name" value="NADP-dependent oxidoreductase domain"/>
    <property type="match status" value="1"/>
</dbReference>
<evidence type="ECO:0000256" key="3">
    <source>
        <dbReference type="ARBA" id="ARBA00023014"/>
    </source>
</evidence>
<feature type="domain" description="4Fe-4S ferredoxin-type" evidence="4">
    <location>
        <begin position="340"/>
        <end position="372"/>
    </location>
</feature>
<dbReference type="Proteomes" id="UP000251144">
    <property type="component" value="Unassembled WGS sequence"/>
</dbReference>
<dbReference type="CDD" id="cd19096">
    <property type="entry name" value="AKR_Fe-S_oxidoreductase"/>
    <property type="match status" value="1"/>
</dbReference>
<dbReference type="PROSITE" id="PS00198">
    <property type="entry name" value="4FE4S_FER_1"/>
    <property type="match status" value="1"/>
</dbReference>